<dbReference type="GO" id="GO:0051864">
    <property type="term" value="F:histone H3K36 demethylase activity"/>
    <property type="evidence" value="ECO:0000318"/>
    <property type="project" value="GO_Central"/>
</dbReference>
<comment type="catalytic activity">
    <reaction evidence="8">
        <text>L-histidyl-[protein] + 2-oxoglutarate + O2 = (3S)-3-hydroxy-L-histidyl-[protein] + succinate + CO2</text>
        <dbReference type="Rhea" id="RHEA:54256"/>
        <dbReference type="Rhea" id="RHEA-COMP:9745"/>
        <dbReference type="Rhea" id="RHEA-COMP:13840"/>
        <dbReference type="ChEBI" id="CHEBI:15379"/>
        <dbReference type="ChEBI" id="CHEBI:16526"/>
        <dbReference type="ChEBI" id="CHEBI:16810"/>
        <dbReference type="ChEBI" id="CHEBI:29979"/>
        <dbReference type="ChEBI" id="CHEBI:30031"/>
        <dbReference type="ChEBI" id="CHEBI:138021"/>
        <dbReference type="EC" id="1.14.11.79"/>
    </reaction>
</comment>
<evidence type="ECO:0000256" key="3">
    <source>
        <dbReference type="ARBA" id="ARBA00022723"/>
    </source>
</evidence>
<keyword evidence="9" id="KW-0560">Oxidoreductase</keyword>
<keyword evidence="9" id="KW-0223">Dioxygenase</keyword>
<comment type="cofactor">
    <cofactor evidence="9">
        <name>Fe(2+)</name>
        <dbReference type="ChEBI" id="CHEBI:29033"/>
    </cofactor>
    <text evidence="9">Binds 1 Fe(2+) ion per subunit.</text>
</comment>
<evidence type="ECO:0000256" key="7">
    <source>
        <dbReference type="ARBA" id="ARBA00047687"/>
    </source>
</evidence>
<organism evidence="11 12">
    <name type="scientific">Ciona intestinalis</name>
    <name type="common">Transparent sea squirt</name>
    <name type="synonym">Ascidia intestinalis</name>
    <dbReference type="NCBI Taxonomy" id="7719"/>
    <lineage>
        <taxon>Eukaryota</taxon>
        <taxon>Metazoa</taxon>
        <taxon>Chordata</taxon>
        <taxon>Tunicata</taxon>
        <taxon>Ascidiacea</taxon>
        <taxon>Phlebobranchia</taxon>
        <taxon>Cionidae</taxon>
        <taxon>Ciona</taxon>
    </lineage>
</organism>
<keyword evidence="3 9" id="KW-0479">Metal-binding</keyword>
<dbReference type="InParanoid" id="F6VT16"/>
<dbReference type="Gene3D" id="1.10.10.1500">
    <property type="entry name" value="JmjC domain-containing ribosomal oxygenase (ROX), dimer domain"/>
    <property type="match status" value="1"/>
</dbReference>
<dbReference type="Gene3D" id="3.90.930.40">
    <property type="match status" value="1"/>
</dbReference>
<dbReference type="InterPro" id="IPR039994">
    <property type="entry name" value="NO66-like"/>
</dbReference>
<reference evidence="12" key="1">
    <citation type="journal article" date="2002" name="Science">
        <title>The draft genome of Ciona intestinalis: insights into chordate and vertebrate origins.</title>
        <authorList>
            <person name="Dehal P."/>
            <person name="Satou Y."/>
            <person name="Campbell R.K."/>
            <person name="Chapman J."/>
            <person name="Degnan B."/>
            <person name="De Tomaso A."/>
            <person name="Davidson B."/>
            <person name="Di Gregorio A."/>
            <person name="Gelpke M."/>
            <person name="Goodstein D.M."/>
            <person name="Harafuji N."/>
            <person name="Hastings K.E."/>
            <person name="Ho I."/>
            <person name="Hotta K."/>
            <person name="Huang W."/>
            <person name="Kawashima T."/>
            <person name="Lemaire P."/>
            <person name="Martinez D."/>
            <person name="Meinertzhagen I.A."/>
            <person name="Necula S."/>
            <person name="Nonaka M."/>
            <person name="Putnam N."/>
            <person name="Rash S."/>
            <person name="Saiga H."/>
            <person name="Satake M."/>
            <person name="Terry A."/>
            <person name="Yamada L."/>
            <person name="Wang H.G."/>
            <person name="Awazu S."/>
            <person name="Azumi K."/>
            <person name="Boore J."/>
            <person name="Branno M."/>
            <person name="Chin-Bow S."/>
            <person name="DeSantis R."/>
            <person name="Doyle S."/>
            <person name="Francino P."/>
            <person name="Keys D.N."/>
            <person name="Haga S."/>
            <person name="Hayashi H."/>
            <person name="Hino K."/>
            <person name="Imai K.S."/>
            <person name="Inaba K."/>
            <person name="Kano S."/>
            <person name="Kobayashi K."/>
            <person name="Kobayashi M."/>
            <person name="Lee B.I."/>
            <person name="Makabe K.W."/>
            <person name="Manohar C."/>
            <person name="Matassi G."/>
            <person name="Medina M."/>
            <person name="Mochizuki Y."/>
            <person name="Mount S."/>
            <person name="Morishita T."/>
            <person name="Miura S."/>
            <person name="Nakayama A."/>
            <person name="Nishizaka S."/>
            <person name="Nomoto H."/>
            <person name="Ohta F."/>
            <person name="Oishi K."/>
            <person name="Rigoutsos I."/>
            <person name="Sano M."/>
            <person name="Sasaki A."/>
            <person name="Sasakura Y."/>
            <person name="Shoguchi E."/>
            <person name="Shin-i T."/>
            <person name="Spagnuolo A."/>
            <person name="Stainier D."/>
            <person name="Suzuki M.M."/>
            <person name="Tassy O."/>
            <person name="Takatori N."/>
            <person name="Tokuoka M."/>
            <person name="Yagi K."/>
            <person name="Yoshizaki F."/>
            <person name="Wada S."/>
            <person name="Zhang C."/>
            <person name="Hyatt P.D."/>
            <person name="Larimer F."/>
            <person name="Detter C."/>
            <person name="Doggett N."/>
            <person name="Glavina T."/>
            <person name="Hawkins T."/>
            <person name="Richardson P."/>
            <person name="Lucas S."/>
            <person name="Kohara Y."/>
            <person name="Levine M."/>
            <person name="Satoh N."/>
            <person name="Rokhsar D.S."/>
        </authorList>
    </citation>
    <scope>NUCLEOTIDE SEQUENCE [LARGE SCALE GENOMIC DNA]</scope>
</reference>
<reference evidence="11" key="4">
    <citation type="submission" date="2025-09" db="UniProtKB">
        <authorList>
            <consortium name="Ensembl"/>
        </authorList>
    </citation>
    <scope>IDENTIFICATION</scope>
</reference>
<reference evidence="11" key="2">
    <citation type="journal article" date="2008" name="Genome Biol.">
        <title>Improved genome assembly and evidence-based global gene model set for the chordate Ciona intestinalis: new insight into intron and operon populations.</title>
        <authorList>
            <person name="Satou Y."/>
            <person name="Mineta K."/>
            <person name="Ogasawara M."/>
            <person name="Sasakura Y."/>
            <person name="Shoguchi E."/>
            <person name="Ueno K."/>
            <person name="Yamada L."/>
            <person name="Matsumoto J."/>
            <person name="Wasserscheid J."/>
            <person name="Dewar K."/>
            <person name="Wiley G.B."/>
            <person name="Macmil S.L."/>
            <person name="Roe B.A."/>
            <person name="Zeller R.W."/>
            <person name="Hastings K.E."/>
            <person name="Lemaire P."/>
            <person name="Lindquist E."/>
            <person name="Endo T."/>
            <person name="Hotta K."/>
            <person name="Inaba K."/>
        </authorList>
    </citation>
    <scope>NUCLEOTIDE SEQUENCE [LARGE SCALE GENOMIC DNA]</scope>
    <source>
        <strain evidence="11">wild type</strain>
    </source>
</reference>
<keyword evidence="9" id="KW-0805">Transcription regulation</keyword>
<name>F6VT16_CIOIN</name>
<dbReference type="AlphaFoldDB" id="F6VT16"/>
<evidence type="ECO:0000256" key="2">
    <source>
        <dbReference type="ARBA" id="ARBA00022517"/>
    </source>
</evidence>
<evidence type="ECO:0000256" key="1">
    <source>
        <dbReference type="ARBA" id="ARBA00004604"/>
    </source>
</evidence>
<dbReference type="GO" id="GO:0036139">
    <property type="term" value="F:peptidyl-histidine dioxygenase activity"/>
    <property type="evidence" value="ECO:0007669"/>
    <property type="project" value="UniProtKB-EC"/>
</dbReference>
<keyword evidence="4 9" id="KW-0408">Iron</keyword>
<dbReference type="InterPro" id="IPR003347">
    <property type="entry name" value="JmjC_dom"/>
</dbReference>
<dbReference type="PANTHER" id="PTHR13096:SF7">
    <property type="entry name" value="RIBOSOMAL OXYGENASE 2"/>
    <property type="match status" value="1"/>
</dbReference>
<keyword evidence="2" id="KW-0690">Ribosome biogenesis</keyword>
<dbReference type="Ensembl" id="ENSCINT00000012351.3">
    <property type="protein sequence ID" value="ENSCINP00000012351.3"/>
    <property type="gene ID" value="ENSCING00000005981.3"/>
</dbReference>
<dbReference type="HOGENOM" id="CLU_013645_0_1_1"/>
<accession>F6VT16</accession>
<evidence type="ECO:0000256" key="5">
    <source>
        <dbReference type="ARBA" id="ARBA00034314"/>
    </source>
</evidence>
<evidence type="ECO:0000313" key="11">
    <source>
        <dbReference type="Ensembl" id="ENSCINP00000012351.3"/>
    </source>
</evidence>
<comment type="similarity">
    <text evidence="5">Belongs to the ROX family. MINA53 subfamily.</text>
</comment>
<dbReference type="GO" id="GO:0032453">
    <property type="term" value="F:histone H3K4 demethylase activity"/>
    <property type="evidence" value="ECO:0000318"/>
    <property type="project" value="GO_Central"/>
</dbReference>
<dbReference type="GO" id="GO:0005730">
    <property type="term" value="C:nucleolus"/>
    <property type="evidence" value="ECO:0000318"/>
    <property type="project" value="GO_Central"/>
</dbReference>
<evidence type="ECO:0000256" key="8">
    <source>
        <dbReference type="ARBA" id="ARBA00049465"/>
    </source>
</evidence>
<evidence type="ECO:0000256" key="4">
    <source>
        <dbReference type="ARBA" id="ARBA00023004"/>
    </source>
</evidence>
<dbReference type="SUPFAM" id="SSF51197">
    <property type="entry name" value="Clavaminate synthase-like"/>
    <property type="match status" value="1"/>
</dbReference>
<dbReference type="GeneTree" id="ENSGT00390000000083"/>
<dbReference type="PANTHER" id="PTHR13096">
    <property type="entry name" value="MINA53 MYC INDUCED NUCLEAR ANTIGEN"/>
    <property type="match status" value="1"/>
</dbReference>
<dbReference type="GO" id="GO:0005506">
    <property type="term" value="F:iron ion binding"/>
    <property type="evidence" value="ECO:0007669"/>
    <property type="project" value="UniProtKB-UniRule"/>
</dbReference>
<evidence type="ECO:0000256" key="6">
    <source>
        <dbReference type="ARBA" id="ARBA00046256"/>
    </source>
</evidence>
<dbReference type="EMBL" id="EAAA01000920">
    <property type="status" value="NOT_ANNOTATED_CDS"/>
    <property type="molecule type" value="Genomic_DNA"/>
</dbReference>
<dbReference type="GO" id="GO:0042254">
    <property type="term" value="P:ribosome biogenesis"/>
    <property type="evidence" value="ECO:0007669"/>
    <property type="project" value="UniProtKB-KW"/>
</dbReference>
<dbReference type="EC" id="1.14.11.-" evidence="9"/>
<comment type="function">
    <text evidence="6">Oxygenase that can act as both a histone lysine demethylase and a ribosomal histidine hydroxylase. Is involved in the demethylation of trimethylated 'Lys-9' on histone H3 (H3K9me3), leading to an increase in ribosomal RNA expression. Also catalyzes the hydroxylation of 60S ribosomal protein L27a on 'His-39'. May play an important role in cell growth and survival. May be involved in ribosome biogenesis, most likely during the assembly process of pre-ribosomal particles.</text>
</comment>
<sequence length="455" mass="52042">KSLLKTIPMDEVALDLSSPDSLFQSLIQHSCSIERFYEYYWEQRHLYIPCLKGTRSSYFNKLFNHEILKEVVLSKKLKYDKDICACRFDDEKKCRVNAEVHGPVTAEKVHSLFHDDKMTLQFHQPQRFHDELWKIQEKLESFFGSQVGSNVYMTPDGSQGLAPHHDNVEVFILQLEGEKEWKLYSPVVNLPRNSSSDFDDSTVKGLTLLDTIIMKPGDVLYFPRGTVHQDKSTSGTGHSTHLTISTYETQCWGDYILDFIPYLTDAAADKVVSLRRGLPRKYYNQVELPTTVIQNLKKALISLAESLTESTDVEMSDSIVCNFFANRLPPFGSVQEQLACSGKNPTLSSMVRLSYPDHVLISRGKDEEGDKEDSEKMEVYVYYSTRNRRITHMMEEEEKPKGLRFAAECWGGLTTLKKSESDFVKVSDLNLPMHVGLDMLVALWAEGLLECKNDN</sequence>
<dbReference type="Pfam" id="PF08007">
    <property type="entry name" value="JmjC_2"/>
    <property type="match status" value="1"/>
</dbReference>
<keyword evidence="9" id="KW-0804">Transcription</keyword>
<evidence type="ECO:0000256" key="9">
    <source>
        <dbReference type="RuleBase" id="RU366061"/>
    </source>
</evidence>
<comment type="catalytic activity">
    <reaction evidence="7">
        <text>L-histidyl-[ribosomal protein uL15] + 2-oxoglutarate + O2 = (3S)-3-hydroxy-L-histidyl-[ribosomal protein uL15] + succinate + CO2</text>
        <dbReference type="Rhea" id="RHEA:54024"/>
        <dbReference type="Rhea" id="RHEA-COMP:13760"/>
        <dbReference type="Rhea" id="RHEA-COMP:13761"/>
        <dbReference type="ChEBI" id="CHEBI:15379"/>
        <dbReference type="ChEBI" id="CHEBI:16526"/>
        <dbReference type="ChEBI" id="CHEBI:16810"/>
        <dbReference type="ChEBI" id="CHEBI:29979"/>
        <dbReference type="ChEBI" id="CHEBI:30031"/>
        <dbReference type="ChEBI" id="CHEBI:138021"/>
    </reaction>
</comment>
<reference evidence="11" key="3">
    <citation type="submission" date="2025-08" db="UniProtKB">
        <authorList>
            <consortium name="Ensembl"/>
        </authorList>
    </citation>
    <scope>IDENTIFICATION</scope>
</reference>
<dbReference type="FunCoup" id="F6VT16">
    <property type="interactions" value="5"/>
</dbReference>
<evidence type="ECO:0000259" key="10">
    <source>
        <dbReference type="PROSITE" id="PS51184"/>
    </source>
</evidence>
<protein>
    <recommendedName>
        <fullName evidence="9">Bifunctional lysine-specific demethylase and histidyl-hydroxylase</fullName>
        <ecNumber evidence="9">1.14.11.-</ecNumber>
    </recommendedName>
</protein>
<dbReference type="OMA" id="IRREMVY"/>
<feature type="domain" description="JmjC" evidence="10">
    <location>
        <begin position="121"/>
        <end position="263"/>
    </location>
</feature>
<dbReference type="STRING" id="7719.ENSCINP00000012351"/>
<dbReference type="PROSITE" id="PS51184">
    <property type="entry name" value="JMJC"/>
    <property type="match status" value="1"/>
</dbReference>
<proteinExistence type="inferred from homology"/>
<comment type="subcellular location">
    <subcellularLocation>
        <location evidence="1">Nucleus</location>
        <location evidence="1">Nucleolus</location>
    </subcellularLocation>
</comment>
<dbReference type="Proteomes" id="UP000008144">
    <property type="component" value="Chromosome 12"/>
</dbReference>
<keyword evidence="9" id="KW-0539">Nucleus</keyword>
<keyword evidence="12" id="KW-1185">Reference proteome</keyword>
<evidence type="ECO:0000313" key="12">
    <source>
        <dbReference type="Proteomes" id="UP000008144"/>
    </source>
</evidence>
<dbReference type="Gene3D" id="2.60.120.650">
    <property type="entry name" value="Cupin"/>
    <property type="match status" value="1"/>
</dbReference>